<accession>A0A815L067</accession>
<feature type="transmembrane region" description="Helical" evidence="2">
    <location>
        <begin position="63"/>
        <end position="88"/>
    </location>
</feature>
<feature type="domain" description="PGAP2IP second transmembrane" evidence="3">
    <location>
        <begin position="261"/>
        <end position="435"/>
    </location>
</feature>
<feature type="domain" description="PGAP2IP C-terminal nuclease-like" evidence="5">
    <location>
        <begin position="540"/>
        <end position="765"/>
    </location>
</feature>
<dbReference type="GO" id="GO:0006506">
    <property type="term" value="P:GPI anchor biosynthetic process"/>
    <property type="evidence" value="ECO:0007669"/>
    <property type="project" value="TreeGrafter"/>
</dbReference>
<feature type="transmembrane region" description="Helical" evidence="2">
    <location>
        <begin position="328"/>
        <end position="345"/>
    </location>
</feature>
<gene>
    <name evidence="6" type="ORF">CJN711_LOCUS21906</name>
</gene>
<keyword evidence="2" id="KW-0472">Membrane</keyword>
<feature type="transmembrane region" description="Helical" evidence="2">
    <location>
        <begin position="127"/>
        <end position="142"/>
    </location>
</feature>
<evidence type="ECO:0000259" key="4">
    <source>
        <dbReference type="Pfam" id="PF23022"/>
    </source>
</evidence>
<dbReference type="AlphaFoldDB" id="A0A815L067"/>
<keyword evidence="2" id="KW-1133">Transmembrane helix</keyword>
<dbReference type="SUPFAM" id="SSF56219">
    <property type="entry name" value="DNase I-like"/>
    <property type="match status" value="1"/>
</dbReference>
<name>A0A815L067_9BILA</name>
<dbReference type="InterPro" id="IPR051916">
    <property type="entry name" value="GPI-anchor_lipid_remodeler"/>
</dbReference>
<dbReference type="InterPro" id="IPR053911">
    <property type="entry name" value="PGAP2IP_TM_2nd"/>
</dbReference>
<sequence>MDDSGLRSRQKAGSKTNDKPSDQEKEKMLLKNRKPVAENYEFGDVQKLPINVQDIIEKKFLRLFIWELFFGYIFWTIFFGIGPMVMFFPMVKLAIDGYEVLILSLASPIILSISLVNSIAESNVGKLLIRIFVIISLLSFQIEEPVIRLFILSCGTCAVMIDLCTSLNSRYYAYRSIVAWTLTISFFLFLSLRVCFSSIMPAWSSVTANLVHFLIGLVMIVDQFGRDNTMWQLLPAISFDSSAKLGANPLRSSSRQDILQPNWLLLGIGFGCLLFNLQWVFADISVVSRWASNGFPNQALDPIPYGLLIWIGLFCGVVTITRINIVTNRWWASVGFIGYGLLYFSRGNISFMGGVALSVFIGSVIPLLFDKIARGLAPRIVIIAALAYIIQVVYAVWTSAYNFVPFGGTLTRETSHILVFFNFLGIYFGVYTAKYNLGTYIRSHTASISFPNRQIWSAFGIAFLIASTVFFNFLGIYFGVYTAKYNLGTYIRSHTASISFPNRQIWSAFGIAFLIASTGTFSRFLSLPSTSLSNTEDPTHITAAVWTVHFGYDNNARPSLDRVASVLADTNADVIGLLETDTAKPFFGNNDLTSYLGEKLHMFTDFGPSTKDHTWGCIILSKYPIVRSVHYLLPSPEGELAPAILATVQAGSKLIDVIIVHMGNDNDDLDRKLQAEKLRDIMQNSTNPLIFLGYVTSEPFSRDYRTLTSLAKDIDPTDRDRWCEYILYKNLIRVGYARITHAGLTDTEIQMARFKIPTNQNFDDNSIVVTDPSSVTDQSVHFNSRFGSFYKGHGRFNTHRFHMDTPKYFLPQDQKTK</sequence>
<dbReference type="Pfam" id="PF23226">
    <property type="entry name" value="Exo_endo_phos_PGAP2IP"/>
    <property type="match status" value="1"/>
</dbReference>
<dbReference type="Gene3D" id="3.60.10.10">
    <property type="entry name" value="Endonuclease/exonuclease/phosphatase"/>
    <property type="match status" value="1"/>
</dbReference>
<feature type="region of interest" description="Disordered" evidence="1">
    <location>
        <begin position="1"/>
        <end position="27"/>
    </location>
</feature>
<evidence type="ECO:0000313" key="7">
    <source>
        <dbReference type="Proteomes" id="UP000663855"/>
    </source>
</evidence>
<feature type="transmembrane region" description="Helical" evidence="2">
    <location>
        <begin position="505"/>
        <end position="525"/>
    </location>
</feature>
<evidence type="ECO:0000259" key="3">
    <source>
        <dbReference type="Pfam" id="PF23021"/>
    </source>
</evidence>
<protein>
    <recommendedName>
        <fullName evidence="8">PGAP2-interacting protein</fullName>
    </recommendedName>
</protein>
<feature type="transmembrane region" description="Helical" evidence="2">
    <location>
        <begin position="263"/>
        <end position="282"/>
    </location>
</feature>
<feature type="domain" description="PGAP2IP first transmembrane" evidence="4">
    <location>
        <begin position="72"/>
        <end position="208"/>
    </location>
</feature>
<feature type="transmembrane region" description="Helical" evidence="2">
    <location>
        <begin position="177"/>
        <end position="196"/>
    </location>
</feature>
<evidence type="ECO:0000313" key="6">
    <source>
        <dbReference type="EMBL" id="CAF1399737.1"/>
    </source>
</evidence>
<dbReference type="Proteomes" id="UP000663855">
    <property type="component" value="Unassembled WGS sequence"/>
</dbReference>
<evidence type="ECO:0000259" key="5">
    <source>
        <dbReference type="Pfam" id="PF23226"/>
    </source>
</evidence>
<evidence type="ECO:0008006" key="8">
    <source>
        <dbReference type="Google" id="ProtNLM"/>
    </source>
</evidence>
<feature type="transmembrane region" description="Helical" evidence="2">
    <location>
        <begin position="302"/>
        <end position="321"/>
    </location>
</feature>
<comment type="caution">
    <text evidence="6">The sequence shown here is derived from an EMBL/GenBank/DDBJ whole genome shotgun (WGS) entry which is preliminary data.</text>
</comment>
<feature type="transmembrane region" description="Helical" evidence="2">
    <location>
        <begin position="351"/>
        <end position="369"/>
    </location>
</feature>
<feature type="transmembrane region" description="Helical" evidence="2">
    <location>
        <begin position="202"/>
        <end position="221"/>
    </location>
</feature>
<feature type="transmembrane region" description="Helical" evidence="2">
    <location>
        <begin position="417"/>
        <end position="437"/>
    </location>
</feature>
<dbReference type="InterPro" id="IPR036691">
    <property type="entry name" value="Endo/exonu/phosph_ase_sf"/>
</dbReference>
<dbReference type="Pfam" id="PF23022">
    <property type="entry name" value="6TM_1st_PGAP2IP"/>
    <property type="match status" value="1"/>
</dbReference>
<proteinExistence type="predicted"/>
<feature type="transmembrane region" description="Helical" evidence="2">
    <location>
        <begin position="148"/>
        <end position="165"/>
    </location>
</feature>
<dbReference type="GO" id="GO:0005783">
    <property type="term" value="C:endoplasmic reticulum"/>
    <property type="evidence" value="ECO:0007669"/>
    <property type="project" value="TreeGrafter"/>
</dbReference>
<feature type="transmembrane region" description="Helical" evidence="2">
    <location>
        <begin position="376"/>
        <end position="397"/>
    </location>
</feature>
<dbReference type="InterPro" id="IPR057315">
    <property type="entry name" value="Exo_endo_phos_PGAP2IP_C"/>
</dbReference>
<feature type="compositionally biased region" description="Basic and acidic residues" evidence="1">
    <location>
        <begin position="16"/>
        <end position="27"/>
    </location>
</feature>
<dbReference type="InterPro" id="IPR053912">
    <property type="entry name" value="PGAP2IP_TM_1nd"/>
</dbReference>
<dbReference type="GO" id="GO:0016020">
    <property type="term" value="C:membrane"/>
    <property type="evidence" value="ECO:0007669"/>
    <property type="project" value="GOC"/>
</dbReference>
<feature type="transmembrane region" description="Helical" evidence="2">
    <location>
        <begin position="458"/>
        <end position="480"/>
    </location>
</feature>
<organism evidence="6 7">
    <name type="scientific">Rotaria magnacalcarata</name>
    <dbReference type="NCBI Taxonomy" id="392030"/>
    <lineage>
        <taxon>Eukaryota</taxon>
        <taxon>Metazoa</taxon>
        <taxon>Spiralia</taxon>
        <taxon>Gnathifera</taxon>
        <taxon>Rotifera</taxon>
        <taxon>Eurotatoria</taxon>
        <taxon>Bdelloidea</taxon>
        <taxon>Philodinida</taxon>
        <taxon>Philodinidae</taxon>
        <taxon>Rotaria</taxon>
    </lineage>
</organism>
<evidence type="ECO:0000256" key="1">
    <source>
        <dbReference type="SAM" id="MobiDB-lite"/>
    </source>
</evidence>
<dbReference type="EMBL" id="CAJNOV010010267">
    <property type="protein sequence ID" value="CAF1399737.1"/>
    <property type="molecule type" value="Genomic_DNA"/>
</dbReference>
<feature type="transmembrane region" description="Helical" evidence="2">
    <location>
        <begin position="100"/>
        <end position="120"/>
    </location>
</feature>
<evidence type="ECO:0000256" key="2">
    <source>
        <dbReference type="SAM" id="Phobius"/>
    </source>
</evidence>
<reference evidence="6" key="1">
    <citation type="submission" date="2021-02" db="EMBL/GenBank/DDBJ databases">
        <authorList>
            <person name="Nowell W R."/>
        </authorList>
    </citation>
    <scope>NUCLEOTIDE SEQUENCE</scope>
</reference>
<dbReference type="Pfam" id="PF23021">
    <property type="entry name" value="6TM_2nd_PGAP2IP"/>
    <property type="match status" value="1"/>
</dbReference>
<dbReference type="PANTHER" id="PTHR14859">
    <property type="entry name" value="CALCOFLUOR WHITE HYPERSENSITIVE PROTEIN PRECURSOR"/>
    <property type="match status" value="1"/>
</dbReference>
<keyword evidence="2" id="KW-0812">Transmembrane</keyword>
<dbReference type="PANTHER" id="PTHR14859:SF1">
    <property type="entry name" value="PGAP2-INTERACTING PROTEIN"/>
    <property type="match status" value="1"/>
</dbReference>